<feature type="binding site" evidence="6">
    <location>
        <position position="177"/>
    </location>
    <ligand>
        <name>substrate</name>
    </ligand>
</feature>
<keyword evidence="10" id="KW-1185">Reference proteome</keyword>
<reference evidence="9 10" key="1">
    <citation type="submission" date="2023-12" db="EMBL/GenBank/DDBJ databases">
        <title>the genome sequence of Hyalangium sp. s54d21.</title>
        <authorList>
            <person name="Zhang X."/>
        </authorList>
    </citation>
    <scope>NUCLEOTIDE SEQUENCE [LARGE SCALE GENOMIC DNA]</scope>
    <source>
        <strain evidence="10">s54d21</strain>
    </source>
</reference>
<feature type="binding site" evidence="6">
    <location>
        <position position="234"/>
    </location>
    <ligand>
        <name>a divalent metal cation</name>
        <dbReference type="ChEBI" id="CHEBI:60240"/>
        <label>1</label>
    </ligand>
</feature>
<feature type="binding site" evidence="6">
    <location>
        <position position="170"/>
    </location>
    <ligand>
        <name>a divalent metal cation</name>
        <dbReference type="ChEBI" id="CHEBI:60240"/>
        <label>2</label>
        <note>catalytic</note>
    </ligand>
</feature>
<feature type="binding site" evidence="6">
    <location>
        <position position="234"/>
    </location>
    <ligand>
        <name>a divalent metal cation</name>
        <dbReference type="ChEBI" id="CHEBI:60240"/>
        <label>2</label>
        <note>catalytic</note>
    </ligand>
</feature>
<dbReference type="SUPFAM" id="SSF55920">
    <property type="entry name" value="Creatinase/aminopeptidase"/>
    <property type="match status" value="1"/>
</dbReference>
<dbReference type="NCBIfam" id="TIGR00500">
    <property type="entry name" value="met_pdase_I"/>
    <property type="match status" value="1"/>
</dbReference>
<comment type="subunit">
    <text evidence="6">Monomer.</text>
</comment>
<evidence type="ECO:0000313" key="9">
    <source>
        <dbReference type="EMBL" id="MDY7230145.1"/>
    </source>
</evidence>
<comment type="cofactor">
    <cofactor evidence="6">
        <name>Co(2+)</name>
        <dbReference type="ChEBI" id="CHEBI:48828"/>
    </cofactor>
    <cofactor evidence="6">
        <name>Zn(2+)</name>
        <dbReference type="ChEBI" id="CHEBI:29105"/>
    </cofactor>
    <cofactor evidence="6">
        <name>Mn(2+)</name>
        <dbReference type="ChEBI" id="CHEBI:29035"/>
    </cofactor>
    <cofactor evidence="6">
        <name>Fe(2+)</name>
        <dbReference type="ChEBI" id="CHEBI:29033"/>
    </cofactor>
    <text evidence="6">Binds 2 divalent metal cations per subunit. Has a high-affinity and a low affinity metal-binding site. The true nature of the physiological cofactor is under debate. The enzyme is active with cobalt, zinc, manganese or divalent iron ions. Most likely, methionine aminopeptidases function as mononuclear Fe(2+)-metalloproteases under physiological conditions, and the catalytically relevant metal-binding site has been assigned to the histidine-containing high-affinity site.</text>
</comment>
<keyword evidence="3 6" id="KW-0645">Protease</keyword>
<dbReference type="CDD" id="cd01086">
    <property type="entry name" value="MetAP1"/>
    <property type="match status" value="1"/>
</dbReference>
<dbReference type="GO" id="GO:0004239">
    <property type="term" value="F:initiator methionyl aminopeptidase activity"/>
    <property type="evidence" value="ECO:0007669"/>
    <property type="project" value="UniProtKB-EC"/>
</dbReference>
<evidence type="ECO:0000256" key="7">
    <source>
        <dbReference type="RuleBase" id="RU003653"/>
    </source>
</evidence>
<comment type="caution">
    <text evidence="9">The sequence shown here is derived from an EMBL/GenBank/DDBJ whole genome shotgun (WGS) entry which is preliminary data.</text>
</comment>
<accession>A0ABU5H9Z5</accession>
<dbReference type="InterPro" id="IPR036005">
    <property type="entry name" value="Creatinase/aminopeptidase-like"/>
</dbReference>
<dbReference type="EC" id="3.4.11.18" evidence="6 7"/>
<comment type="catalytic activity">
    <reaction evidence="6 7">
        <text>Release of N-terminal amino acids, preferentially methionine, from peptides and arylamides.</text>
        <dbReference type="EC" id="3.4.11.18"/>
    </reaction>
</comment>
<protein>
    <recommendedName>
        <fullName evidence="6 7">Methionine aminopeptidase</fullName>
        <shortName evidence="6">MAP</shortName>
        <shortName evidence="6">MetAP</shortName>
        <ecNumber evidence="6 7">3.4.11.18</ecNumber>
    </recommendedName>
    <alternativeName>
        <fullName evidence="6">Peptidase M</fullName>
    </alternativeName>
</protein>
<evidence type="ECO:0000256" key="4">
    <source>
        <dbReference type="ARBA" id="ARBA00022723"/>
    </source>
</evidence>
<proteinExistence type="inferred from homology"/>
<evidence type="ECO:0000256" key="3">
    <source>
        <dbReference type="ARBA" id="ARBA00022670"/>
    </source>
</evidence>
<feature type="binding site" evidence="6">
    <location>
        <position position="107"/>
    </location>
    <ligand>
        <name>a divalent metal cation</name>
        <dbReference type="ChEBI" id="CHEBI:60240"/>
        <label>2</label>
        <note>catalytic</note>
    </ligand>
</feature>
<evidence type="ECO:0000256" key="5">
    <source>
        <dbReference type="ARBA" id="ARBA00022801"/>
    </source>
</evidence>
<gene>
    <name evidence="6 9" type="primary">map</name>
    <name evidence="9" type="ORF">SYV04_27365</name>
</gene>
<dbReference type="RefSeq" id="WP_321548867.1">
    <property type="nucleotide sequence ID" value="NZ_JAXIVS010000010.1"/>
</dbReference>
<dbReference type="PANTHER" id="PTHR43330">
    <property type="entry name" value="METHIONINE AMINOPEPTIDASE"/>
    <property type="match status" value="1"/>
</dbReference>
<evidence type="ECO:0000259" key="8">
    <source>
        <dbReference type="Pfam" id="PF00557"/>
    </source>
</evidence>
<evidence type="ECO:0000313" key="10">
    <source>
        <dbReference type="Proteomes" id="UP001291309"/>
    </source>
</evidence>
<dbReference type="Pfam" id="PF00557">
    <property type="entry name" value="Peptidase_M24"/>
    <property type="match status" value="1"/>
</dbReference>
<keyword evidence="2 6" id="KW-0031">Aminopeptidase</keyword>
<evidence type="ECO:0000256" key="1">
    <source>
        <dbReference type="ARBA" id="ARBA00002521"/>
    </source>
</evidence>
<dbReference type="InterPro" id="IPR002467">
    <property type="entry name" value="Pept_M24A_MAP1"/>
</dbReference>
<keyword evidence="4 6" id="KW-0479">Metal-binding</keyword>
<dbReference type="HAMAP" id="MF_01974">
    <property type="entry name" value="MetAP_1"/>
    <property type="match status" value="1"/>
</dbReference>
<dbReference type="Proteomes" id="UP001291309">
    <property type="component" value="Unassembled WGS sequence"/>
</dbReference>
<dbReference type="Gene3D" id="3.90.230.10">
    <property type="entry name" value="Creatinase/methionine aminopeptidase superfamily"/>
    <property type="match status" value="1"/>
</dbReference>
<dbReference type="InterPro" id="IPR000994">
    <property type="entry name" value="Pept_M24"/>
</dbReference>
<sequence length="257" mass="27118">MGIPLLKGTEIDRLRLAGQAAAGTLAWVAGRLTPGITTADIDAWVREDTARRGGTPSQLGYHGFPASVCTSRNQVVCHGIPRKDERLEPGDIINVDVTTCLNGFHGDTSATFLIGEVSAEARHVVDVARRCRDAGVAVVRHGAKLGDIGAAIEELARAEGCSVVREYGGHGIGRSMHGPPHVSHVGERGTGITLKSGMVLTIEPMVNLGRPGIRLLPDKWTVVTEDGSLSAQFEHTVLVTREGCEVLTRLDPGAASA</sequence>
<evidence type="ECO:0000256" key="2">
    <source>
        <dbReference type="ARBA" id="ARBA00022438"/>
    </source>
</evidence>
<name>A0ABU5H9Z5_9BACT</name>
<dbReference type="PROSITE" id="PS00680">
    <property type="entry name" value="MAP_1"/>
    <property type="match status" value="1"/>
</dbReference>
<dbReference type="PRINTS" id="PR00599">
    <property type="entry name" value="MAPEPTIDASE"/>
</dbReference>
<feature type="binding site" evidence="6">
    <location>
        <position position="96"/>
    </location>
    <ligand>
        <name>a divalent metal cation</name>
        <dbReference type="ChEBI" id="CHEBI:60240"/>
        <label>1</label>
    </ligand>
</feature>
<dbReference type="EMBL" id="JAXIVS010000010">
    <property type="protein sequence ID" value="MDY7230145.1"/>
    <property type="molecule type" value="Genomic_DNA"/>
</dbReference>
<evidence type="ECO:0000256" key="6">
    <source>
        <dbReference type="HAMAP-Rule" id="MF_01974"/>
    </source>
</evidence>
<comment type="function">
    <text evidence="1 6">Removes the N-terminal methionine from nascent proteins. The N-terminal methionine is often cleaved when the second residue in the primary sequence is small and uncharged (Met-Ala-, Cys, Gly, Pro, Ser, Thr, or Val). Requires deformylation of the N(alpha)-formylated initiator methionine before it can be hydrolyzed.</text>
</comment>
<keyword evidence="5 6" id="KW-0378">Hydrolase</keyword>
<dbReference type="InterPro" id="IPR001714">
    <property type="entry name" value="Pept_M24_MAP"/>
</dbReference>
<feature type="domain" description="Peptidase M24" evidence="8">
    <location>
        <begin position="13"/>
        <end position="240"/>
    </location>
</feature>
<dbReference type="PANTHER" id="PTHR43330:SF8">
    <property type="entry name" value="METHIONINE AMINOPEPTIDASE 1D, MITOCHONDRIAL"/>
    <property type="match status" value="1"/>
</dbReference>
<organism evidence="9 10">
    <name type="scientific">Hyalangium rubrum</name>
    <dbReference type="NCBI Taxonomy" id="3103134"/>
    <lineage>
        <taxon>Bacteria</taxon>
        <taxon>Pseudomonadati</taxon>
        <taxon>Myxococcota</taxon>
        <taxon>Myxococcia</taxon>
        <taxon>Myxococcales</taxon>
        <taxon>Cystobacterineae</taxon>
        <taxon>Archangiaceae</taxon>
        <taxon>Hyalangium</taxon>
    </lineage>
</organism>
<feature type="binding site" evidence="6">
    <location>
        <position position="78"/>
    </location>
    <ligand>
        <name>substrate</name>
    </ligand>
</feature>
<feature type="binding site" evidence="6">
    <location>
        <position position="203"/>
    </location>
    <ligand>
        <name>a divalent metal cation</name>
        <dbReference type="ChEBI" id="CHEBI:60240"/>
        <label>2</label>
        <note>catalytic</note>
    </ligand>
</feature>
<comment type="similarity">
    <text evidence="6">Belongs to the peptidase M24A family. Methionine aminopeptidase type 1 subfamily.</text>
</comment>
<feature type="binding site" evidence="6">
    <location>
        <position position="107"/>
    </location>
    <ligand>
        <name>a divalent metal cation</name>
        <dbReference type="ChEBI" id="CHEBI:60240"/>
        <label>1</label>
    </ligand>
</feature>